<accession>A0ACB9LQD9</accession>
<dbReference type="EMBL" id="CM042890">
    <property type="protein sequence ID" value="KAI4313010.1"/>
    <property type="molecule type" value="Genomic_DNA"/>
</dbReference>
<organism evidence="1 2">
    <name type="scientific">Melastoma candidum</name>
    <dbReference type="NCBI Taxonomy" id="119954"/>
    <lineage>
        <taxon>Eukaryota</taxon>
        <taxon>Viridiplantae</taxon>
        <taxon>Streptophyta</taxon>
        <taxon>Embryophyta</taxon>
        <taxon>Tracheophyta</taxon>
        <taxon>Spermatophyta</taxon>
        <taxon>Magnoliopsida</taxon>
        <taxon>eudicotyledons</taxon>
        <taxon>Gunneridae</taxon>
        <taxon>Pentapetalae</taxon>
        <taxon>rosids</taxon>
        <taxon>malvids</taxon>
        <taxon>Myrtales</taxon>
        <taxon>Melastomataceae</taxon>
        <taxon>Melastomatoideae</taxon>
        <taxon>Melastomateae</taxon>
        <taxon>Melastoma</taxon>
    </lineage>
</organism>
<name>A0ACB9LQD9_9MYRT</name>
<protein>
    <submittedName>
        <fullName evidence="1">Uncharacterized protein</fullName>
    </submittedName>
</protein>
<dbReference type="Proteomes" id="UP001057402">
    <property type="component" value="Chromosome 11"/>
</dbReference>
<reference evidence="2" key="1">
    <citation type="journal article" date="2023" name="Front. Plant Sci.">
        <title>Chromosomal-level genome assembly of Melastoma candidum provides insights into trichome evolution.</title>
        <authorList>
            <person name="Zhong Y."/>
            <person name="Wu W."/>
            <person name="Sun C."/>
            <person name="Zou P."/>
            <person name="Liu Y."/>
            <person name="Dai S."/>
            <person name="Zhou R."/>
        </authorList>
    </citation>
    <scope>NUCLEOTIDE SEQUENCE [LARGE SCALE GENOMIC DNA]</scope>
</reference>
<sequence length="82" mass="8951">MMLLVTRPVSSEVACASGRFMRCIVQWKRSSACVLLIMDGMRRRSIEGKMGMTGEGLEWGLFGFGPGLTVEMVVLHSVAVDA</sequence>
<proteinExistence type="predicted"/>
<gene>
    <name evidence="1" type="ORF">MLD38_037790</name>
</gene>
<evidence type="ECO:0000313" key="1">
    <source>
        <dbReference type="EMBL" id="KAI4313010.1"/>
    </source>
</evidence>
<evidence type="ECO:0000313" key="2">
    <source>
        <dbReference type="Proteomes" id="UP001057402"/>
    </source>
</evidence>
<comment type="caution">
    <text evidence="1">The sequence shown here is derived from an EMBL/GenBank/DDBJ whole genome shotgun (WGS) entry which is preliminary data.</text>
</comment>
<keyword evidence="2" id="KW-1185">Reference proteome</keyword>